<proteinExistence type="predicted"/>
<protein>
    <submittedName>
        <fullName evidence="2">Uncharacterized protein</fullName>
    </submittedName>
</protein>
<evidence type="ECO:0000256" key="1">
    <source>
        <dbReference type="SAM" id="MobiDB-lite"/>
    </source>
</evidence>
<organism evidence="2 3">
    <name type="scientific">Portunus trituberculatus</name>
    <name type="common">Swimming crab</name>
    <name type="synonym">Neptunus trituberculatus</name>
    <dbReference type="NCBI Taxonomy" id="210409"/>
    <lineage>
        <taxon>Eukaryota</taxon>
        <taxon>Metazoa</taxon>
        <taxon>Ecdysozoa</taxon>
        <taxon>Arthropoda</taxon>
        <taxon>Crustacea</taxon>
        <taxon>Multicrustacea</taxon>
        <taxon>Malacostraca</taxon>
        <taxon>Eumalacostraca</taxon>
        <taxon>Eucarida</taxon>
        <taxon>Decapoda</taxon>
        <taxon>Pleocyemata</taxon>
        <taxon>Brachyura</taxon>
        <taxon>Eubrachyura</taxon>
        <taxon>Portunoidea</taxon>
        <taxon>Portunidae</taxon>
        <taxon>Portuninae</taxon>
        <taxon>Portunus</taxon>
    </lineage>
</organism>
<keyword evidence="3" id="KW-1185">Reference proteome</keyword>
<gene>
    <name evidence="2" type="ORF">E2C01_050927</name>
</gene>
<dbReference type="AlphaFoldDB" id="A0A5B7GHE4"/>
<feature type="region of interest" description="Disordered" evidence="1">
    <location>
        <begin position="1"/>
        <end position="52"/>
    </location>
</feature>
<feature type="compositionally biased region" description="Pro residues" evidence="1">
    <location>
        <begin position="132"/>
        <end position="148"/>
    </location>
</feature>
<dbReference type="EMBL" id="VSRR010014383">
    <property type="protein sequence ID" value="MPC56959.1"/>
    <property type="molecule type" value="Genomic_DNA"/>
</dbReference>
<accession>A0A5B7GHE4</accession>
<comment type="caution">
    <text evidence="2">The sequence shown here is derived from an EMBL/GenBank/DDBJ whole genome shotgun (WGS) entry which is preliminary data.</text>
</comment>
<feature type="compositionally biased region" description="Low complexity" evidence="1">
    <location>
        <begin position="238"/>
        <end position="253"/>
    </location>
</feature>
<evidence type="ECO:0000313" key="3">
    <source>
        <dbReference type="Proteomes" id="UP000324222"/>
    </source>
</evidence>
<feature type="compositionally biased region" description="Low complexity" evidence="1">
    <location>
        <begin position="17"/>
        <end position="28"/>
    </location>
</feature>
<feature type="compositionally biased region" description="Low complexity" evidence="1">
    <location>
        <begin position="188"/>
        <end position="198"/>
    </location>
</feature>
<reference evidence="2 3" key="1">
    <citation type="submission" date="2019-05" db="EMBL/GenBank/DDBJ databases">
        <title>Another draft genome of Portunus trituberculatus and its Hox gene families provides insights of decapod evolution.</title>
        <authorList>
            <person name="Jeong J.-H."/>
            <person name="Song I."/>
            <person name="Kim S."/>
            <person name="Choi T."/>
            <person name="Kim D."/>
            <person name="Ryu S."/>
            <person name="Kim W."/>
        </authorList>
    </citation>
    <scope>NUCLEOTIDE SEQUENCE [LARGE SCALE GENOMIC DNA]</scope>
    <source>
        <tissue evidence="2">Muscle</tissue>
    </source>
</reference>
<name>A0A5B7GHE4_PORTR</name>
<dbReference type="OrthoDB" id="3800937at2759"/>
<feature type="compositionally biased region" description="Low complexity" evidence="1">
    <location>
        <begin position="149"/>
        <end position="159"/>
    </location>
</feature>
<sequence>MAGGTESREGTCFTPCTSTTYTSSSRSTDNMTLPSGKSKDRRRHPSLPSLASFSDHFVTVARRKAKPKSPCAQKILAQRERGRRTLRRSSSLLCLGMESCVGLDELVAADYEELPSGDWKHTSKIDLLVGIPEPPPYDPPPPPTPPPNSSTSSQSTPSNTPRPPMPLPKTQDAPASSVHPKTSFSEVSQKSSSGNSTGSEEEEEEEVYMVVRDHRREMTKTITRAHTRKQVCRSLTWASPTPRSSSSPPTASRTHARTTGSKDRLSKDATTPQRHATPARHQPTRAATVRLQTRPRQIERRVTYLDTPPPSLRKKPPRPPQPIPVSMPSQQSYNGHLNILNYSDFMNRRLKFPEGASRLDRHSLTTGQLCGPWYDLWGDDPSCDV</sequence>
<evidence type="ECO:0000313" key="2">
    <source>
        <dbReference type="EMBL" id="MPC56959.1"/>
    </source>
</evidence>
<feature type="region of interest" description="Disordered" evidence="1">
    <location>
        <begin position="128"/>
        <end position="332"/>
    </location>
</feature>
<dbReference type="Proteomes" id="UP000324222">
    <property type="component" value="Unassembled WGS sequence"/>
</dbReference>